<dbReference type="Proteomes" id="UP000074382">
    <property type="component" value="Unassembled WGS sequence"/>
</dbReference>
<comment type="caution">
    <text evidence="1">The sequence shown here is derived from an EMBL/GenBank/DDBJ whole genome shotgun (WGS) entry which is preliminary data.</text>
</comment>
<dbReference type="STRING" id="665004.AC529_13845"/>
<evidence type="ECO:0000313" key="2">
    <source>
        <dbReference type="Proteomes" id="UP000074382"/>
    </source>
</evidence>
<proteinExistence type="predicted"/>
<evidence type="ECO:0000313" key="1">
    <source>
        <dbReference type="EMBL" id="KUP96129.1"/>
    </source>
</evidence>
<protein>
    <submittedName>
        <fullName evidence="1">Uncharacterized protein</fullName>
    </submittedName>
</protein>
<dbReference type="AlphaFoldDB" id="A0A147KFX9"/>
<organism evidence="1 2">
    <name type="scientific">Thermobifida cellulosilytica TB100</name>
    <dbReference type="NCBI Taxonomy" id="665004"/>
    <lineage>
        <taxon>Bacteria</taxon>
        <taxon>Bacillati</taxon>
        <taxon>Actinomycetota</taxon>
        <taxon>Actinomycetes</taxon>
        <taxon>Streptosporangiales</taxon>
        <taxon>Nocardiopsidaceae</taxon>
        <taxon>Thermobifida</taxon>
    </lineage>
</organism>
<sequence>MVLTRRRGRTGGRVPAIHLAGWLFADLLLVLFLVSLSAQHAPEAPEPPPPPPPKLLSPESCEFTVRLGNGFTADRDRVVSELERILSAPKDSDFNTDDGHGAPSDKCREHLAEQRDVGFVIAFGSGSNQQIGAAKEFAADVAEIAIEEIPQFKDAKYRELWTGGSPGSVELSVFFLE</sequence>
<accession>A0A147KFX9</accession>
<name>A0A147KFX9_THECS</name>
<dbReference type="RefSeq" id="WP_068757952.1">
    <property type="nucleotide sequence ID" value="NZ_KQ950184.1"/>
</dbReference>
<dbReference type="OrthoDB" id="3473138at2"/>
<keyword evidence="2" id="KW-1185">Reference proteome</keyword>
<reference evidence="2" key="1">
    <citation type="journal article" date="2017" name="Acta Aliment.">
        <title>Plant polysaccharide degrading enzyme system of Thermpbifida cellulosilytica TB100 revealed by de novo genome project data.</title>
        <authorList>
            <person name="Toth A."/>
            <person name="Baka E."/>
            <person name="Luzics S."/>
            <person name="Bata-Vidacs I."/>
            <person name="Nagy I."/>
            <person name="Balint B."/>
            <person name="Herceg R."/>
            <person name="Olasz F."/>
            <person name="Wilk T."/>
            <person name="Nagy T."/>
            <person name="Kriszt B."/>
            <person name="Nagy I."/>
            <person name="Kukolya J."/>
        </authorList>
    </citation>
    <scope>NUCLEOTIDE SEQUENCE [LARGE SCALE GENOMIC DNA]</scope>
    <source>
        <strain evidence="2">TB100</strain>
    </source>
</reference>
<dbReference type="PATRIC" id="fig|665004.4.peg.3411"/>
<dbReference type="EMBL" id="LGEM01000099">
    <property type="protein sequence ID" value="KUP96129.1"/>
    <property type="molecule type" value="Genomic_DNA"/>
</dbReference>
<gene>
    <name evidence="1" type="ORF">AC529_13845</name>
</gene>